<dbReference type="EC" id="1.1.1.49" evidence="7"/>
<feature type="compositionally biased region" description="Basic and acidic residues" evidence="8">
    <location>
        <begin position="1"/>
        <end position="13"/>
    </location>
</feature>
<dbReference type="RefSeq" id="WP_081802305.1">
    <property type="nucleotide sequence ID" value="NZ_AXCW01000026.1"/>
</dbReference>
<dbReference type="InterPro" id="IPR001282">
    <property type="entry name" value="G6P_DH"/>
</dbReference>
<dbReference type="OrthoDB" id="9802739at2"/>
<gene>
    <name evidence="7" type="primary">zwf</name>
    <name evidence="11" type="ORF">N866_08745</name>
</gene>
<dbReference type="PANTHER" id="PTHR23429">
    <property type="entry name" value="GLUCOSE-6-PHOSPHATE 1-DEHYDROGENASE G6PD"/>
    <property type="match status" value="1"/>
</dbReference>
<feature type="domain" description="Glucose-6-phosphate dehydrogenase C-terminal" evidence="10">
    <location>
        <begin position="236"/>
        <end position="509"/>
    </location>
</feature>
<name>A0A021VTV3_9CELL</name>
<feature type="binding site" evidence="7">
    <location>
        <position position="224"/>
    </location>
    <ligand>
        <name>substrate</name>
    </ligand>
</feature>
<keyword evidence="5 7" id="KW-0560">Oxidoreductase</keyword>
<feature type="domain" description="Glucose-6-phosphate dehydrogenase NAD-binding" evidence="9">
    <location>
        <begin position="39"/>
        <end position="233"/>
    </location>
</feature>
<keyword evidence="6 7" id="KW-0119">Carbohydrate metabolism</keyword>
<evidence type="ECO:0000259" key="9">
    <source>
        <dbReference type="Pfam" id="PF00479"/>
    </source>
</evidence>
<keyword evidence="3 7" id="KW-0313">Glucose metabolism</keyword>
<proteinExistence type="inferred from homology"/>
<dbReference type="SUPFAM" id="SSF55347">
    <property type="entry name" value="Glyceraldehyde-3-phosphate dehydrogenase-like, C-terminal domain"/>
    <property type="match status" value="1"/>
</dbReference>
<evidence type="ECO:0000256" key="3">
    <source>
        <dbReference type="ARBA" id="ARBA00022526"/>
    </source>
</evidence>
<evidence type="ECO:0000259" key="10">
    <source>
        <dbReference type="Pfam" id="PF02781"/>
    </source>
</evidence>
<dbReference type="Proteomes" id="UP000019753">
    <property type="component" value="Unassembled WGS sequence"/>
</dbReference>
<comment type="caution">
    <text evidence="7">Lacks conserved residue(s) required for the propagation of feature annotation.</text>
</comment>
<dbReference type="GO" id="GO:0005829">
    <property type="term" value="C:cytosol"/>
    <property type="evidence" value="ECO:0007669"/>
    <property type="project" value="TreeGrafter"/>
</dbReference>
<dbReference type="HAMAP" id="MF_00966">
    <property type="entry name" value="G6PD"/>
    <property type="match status" value="1"/>
</dbReference>
<evidence type="ECO:0000256" key="5">
    <source>
        <dbReference type="ARBA" id="ARBA00023002"/>
    </source>
</evidence>
<dbReference type="PROSITE" id="PS00069">
    <property type="entry name" value="G6P_DEHYDROGENASE"/>
    <property type="match status" value="1"/>
</dbReference>
<dbReference type="PRINTS" id="PR00079">
    <property type="entry name" value="G6PDHDRGNASE"/>
</dbReference>
<feature type="active site" description="Proton acceptor" evidence="7">
    <location>
        <position position="286"/>
    </location>
</feature>
<keyword evidence="12" id="KW-1185">Reference proteome</keyword>
<evidence type="ECO:0000256" key="4">
    <source>
        <dbReference type="ARBA" id="ARBA00022857"/>
    </source>
</evidence>
<evidence type="ECO:0000256" key="2">
    <source>
        <dbReference type="ARBA" id="ARBA00009975"/>
    </source>
</evidence>
<feature type="region of interest" description="Disordered" evidence="8">
    <location>
        <begin position="1"/>
        <end position="30"/>
    </location>
</feature>
<dbReference type="GO" id="GO:0050661">
    <property type="term" value="F:NADP binding"/>
    <property type="evidence" value="ECO:0007669"/>
    <property type="project" value="UniProtKB-UniRule"/>
</dbReference>
<evidence type="ECO:0000256" key="7">
    <source>
        <dbReference type="HAMAP-Rule" id="MF_00966"/>
    </source>
</evidence>
<evidence type="ECO:0000313" key="11">
    <source>
        <dbReference type="EMBL" id="EYR64558.1"/>
    </source>
</evidence>
<dbReference type="GO" id="GO:0006006">
    <property type="term" value="P:glucose metabolic process"/>
    <property type="evidence" value="ECO:0007669"/>
    <property type="project" value="UniProtKB-KW"/>
</dbReference>
<comment type="function">
    <text evidence="7">Catalyzes the oxidation of glucose 6-phosphate to 6-phosphogluconolactone.</text>
</comment>
<dbReference type="InterPro" id="IPR019796">
    <property type="entry name" value="G6P_DH_AS"/>
</dbReference>
<dbReference type="PIRSF" id="PIRSF000110">
    <property type="entry name" value="G6PD"/>
    <property type="match status" value="1"/>
</dbReference>
<reference evidence="11 12" key="1">
    <citation type="submission" date="2014-01" db="EMBL/GenBank/DDBJ databases">
        <title>Actinotalea ferrariae CF5-4.</title>
        <authorList>
            <person name="Chen F."/>
            <person name="Li Y."/>
            <person name="Wang G."/>
        </authorList>
    </citation>
    <scope>NUCLEOTIDE SEQUENCE [LARGE SCALE GENOMIC DNA]</scope>
    <source>
        <strain evidence="11 12">CF5-4</strain>
    </source>
</reference>
<comment type="caution">
    <text evidence="11">The sequence shown here is derived from an EMBL/GenBank/DDBJ whole genome shotgun (WGS) entry which is preliminary data.</text>
</comment>
<feature type="binding site" evidence="7">
    <location>
        <position position="76"/>
    </location>
    <ligand>
        <name>NADP(+)</name>
        <dbReference type="ChEBI" id="CHEBI:58349"/>
    </ligand>
</feature>
<dbReference type="SUPFAM" id="SSF51735">
    <property type="entry name" value="NAD(P)-binding Rossmann-fold domains"/>
    <property type="match status" value="1"/>
</dbReference>
<comment type="similarity">
    <text evidence="2 7">Belongs to the glucose-6-phosphate dehydrogenase family.</text>
</comment>
<dbReference type="Pfam" id="PF02781">
    <property type="entry name" value="G6PD_C"/>
    <property type="match status" value="1"/>
</dbReference>
<feature type="binding site" evidence="7">
    <location>
        <position position="373"/>
    </location>
    <ligand>
        <name>substrate</name>
    </ligand>
</feature>
<dbReference type="AlphaFoldDB" id="A0A021VTV3"/>
<dbReference type="UniPathway" id="UPA00115">
    <property type="reaction ID" value="UER00408"/>
</dbReference>
<organism evidence="11 12">
    <name type="scientific">Actinotalea ferrariae CF5-4</name>
    <dbReference type="NCBI Taxonomy" id="948458"/>
    <lineage>
        <taxon>Bacteria</taxon>
        <taxon>Bacillati</taxon>
        <taxon>Actinomycetota</taxon>
        <taxon>Actinomycetes</taxon>
        <taxon>Micrococcales</taxon>
        <taxon>Cellulomonadaceae</taxon>
        <taxon>Actinotalea</taxon>
    </lineage>
</organism>
<evidence type="ECO:0000256" key="6">
    <source>
        <dbReference type="ARBA" id="ARBA00023277"/>
    </source>
</evidence>
<sequence length="514" mass="55594">MTSNPDRNDDRDPSATGGTDLAAAEPTAPEAPAHPLVLVLHGARGDLARRSVYPALATLHRRGLLPEHWALLGTGREDMPNEEFHQLVAQSLREFGGDDGTDEPDDAVVAALTRHTVFCSEVGDEDPGTLPAALEHVRGVLAEAADGDAADVVVVHYLAIPPAAFEPLARNLHRHGLTRGPDGSADTVRVVFEKPYGTDPDSFRRLDAVVHDALEESQVFRIDHFLGKEAVQNLHVLRFGNELFANAWDSRHVEQVQIDVPETLDVAQRAEFYDATGAALDMVVSHLFQVAAQVAMEPPKGMDVANLVQAREDAIACFRPLDPTDDVVLGQFEGYRDIEGVEDGSTTDTFIAARLWVDNNRWRGVPFLLRTGKRMAASAQRVTLVLRRDPERLFGDRVEPGLISLSLKGDGAIEVTTSIKKPGPNLEIVAGTARLDLGDVEGGEPLAAYASLLQDVLVGDRTLFTTPEGLEHAWRAFEPLLGDDRPDPLPYAPGSWGPAEAAALAAPHGWFAGD</sequence>
<dbReference type="Gene3D" id="3.30.360.10">
    <property type="entry name" value="Dihydrodipicolinate Reductase, domain 2"/>
    <property type="match status" value="1"/>
</dbReference>
<evidence type="ECO:0000313" key="12">
    <source>
        <dbReference type="Proteomes" id="UP000019753"/>
    </source>
</evidence>
<accession>A0A021VTV3</accession>
<dbReference type="InterPro" id="IPR022675">
    <property type="entry name" value="G6P_DH_C"/>
</dbReference>
<dbReference type="InterPro" id="IPR036291">
    <property type="entry name" value="NAD(P)-bd_dom_sf"/>
</dbReference>
<protein>
    <recommendedName>
        <fullName evidence="7">Glucose-6-phosphate 1-dehydrogenase</fullName>
        <shortName evidence="7">G6PD</shortName>
        <ecNumber evidence="7">1.1.1.49</ecNumber>
    </recommendedName>
</protein>
<comment type="catalytic activity">
    <reaction evidence="7">
        <text>D-glucose 6-phosphate + NADP(+) = 6-phospho-D-glucono-1,5-lactone + NADPH + H(+)</text>
        <dbReference type="Rhea" id="RHEA:15841"/>
        <dbReference type="ChEBI" id="CHEBI:15378"/>
        <dbReference type="ChEBI" id="CHEBI:57783"/>
        <dbReference type="ChEBI" id="CHEBI:57955"/>
        <dbReference type="ChEBI" id="CHEBI:58349"/>
        <dbReference type="ChEBI" id="CHEBI:61548"/>
        <dbReference type="EC" id="1.1.1.49"/>
    </reaction>
</comment>
<evidence type="ECO:0000256" key="1">
    <source>
        <dbReference type="ARBA" id="ARBA00004937"/>
    </source>
</evidence>
<dbReference type="InterPro" id="IPR022674">
    <property type="entry name" value="G6P_DH_NAD-bd"/>
</dbReference>
<dbReference type="GO" id="GO:0009051">
    <property type="term" value="P:pentose-phosphate shunt, oxidative branch"/>
    <property type="evidence" value="ECO:0007669"/>
    <property type="project" value="TreeGrafter"/>
</dbReference>
<dbReference type="Pfam" id="PF00479">
    <property type="entry name" value="G6PD_N"/>
    <property type="match status" value="1"/>
</dbReference>
<evidence type="ECO:0000256" key="8">
    <source>
        <dbReference type="SAM" id="MobiDB-lite"/>
    </source>
</evidence>
<feature type="binding site" evidence="7">
    <location>
        <position position="194"/>
    </location>
    <ligand>
        <name>NADP(+)</name>
        <dbReference type="ChEBI" id="CHEBI:58349"/>
    </ligand>
</feature>
<dbReference type="EMBL" id="AXCW01000026">
    <property type="protein sequence ID" value="EYR64558.1"/>
    <property type="molecule type" value="Genomic_DNA"/>
</dbReference>
<dbReference type="PANTHER" id="PTHR23429:SF0">
    <property type="entry name" value="GLUCOSE-6-PHOSPHATE 1-DEHYDROGENASE"/>
    <property type="match status" value="1"/>
</dbReference>
<feature type="binding site" evidence="7">
    <location>
        <position position="228"/>
    </location>
    <ligand>
        <name>substrate</name>
    </ligand>
</feature>
<keyword evidence="4 7" id="KW-0521">NADP</keyword>
<comment type="pathway">
    <text evidence="1 7">Carbohydrate degradation; pentose phosphate pathway; D-ribulose 5-phosphate from D-glucose 6-phosphate (oxidative stage): step 1/3.</text>
</comment>
<feature type="binding site" evidence="7">
    <location>
        <position position="262"/>
    </location>
    <ligand>
        <name>substrate</name>
    </ligand>
</feature>
<dbReference type="Gene3D" id="3.40.50.720">
    <property type="entry name" value="NAD(P)-binding Rossmann-like Domain"/>
    <property type="match status" value="1"/>
</dbReference>
<feature type="binding site" evidence="7">
    <location>
        <position position="281"/>
    </location>
    <ligand>
        <name>substrate</name>
    </ligand>
</feature>
<dbReference type="GO" id="GO:0004345">
    <property type="term" value="F:glucose-6-phosphate dehydrogenase activity"/>
    <property type="evidence" value="ECO:0007669"/>
    <property type="project" value="UniProtKB-UniRule"/>
</dbReference>